<dbReference type="Gene3D" id="1.10.287.1120">
    <property type="entry name" value="Bipartite methylase S protein"/>
    <property type="match status" value="1"/>
</dbReference>
<dbReference type="Pfam" id="PF01420">
    <property type="entry name" value="Methylase_S"/>
    <property type="match status" value="1"/>
</dbReference>
<dbReference type="REBASE" id="249539">
    <property type="entry name" value="S2.BspHZ20ORF14365P"/>
</dbReference>
<dbReference type="GO" id="GO:0003677">
    <property type="term" value="F:DNA binding"/>
    <property type="evidence" value="ECO:0007669"/>
    <property type="project" value="UniProtKB-KW"/>
</dbReference>
<evidence type="ECO:0000313" key="5">
    <source>
        <dbReference type="EMBL" id="AWB34704.1"/>
    </source>
</evidence>
<gene>
    <name evidence="5" type="ORF">DBV39_14360</name>
</gene>
<evidence type="ECO:0000256" key="2">
    <source>
        <dbReference type="ARBA" id="ARBA00022747"/>
    </source>
</evidence>
<name>A0A2R4XLQ6_9BURK</name>
<dbReference type="PANTHER" id="PTHR30408:SF13">
    <property type="entry name" value="TYPE I RESTRICTION ENZYME HINDI SPECIFICITY SUBUNIT"/>
    <property type="match status" value="1"/>
</dbReference>
<dbReference type="KEGG" id="boz:DBV39_14360"/>
<dbReference type="InterPro" id="IPR044946">
    <property type="entry name" value="Restrct_endonuc_typeI_TRD_sf"/>
</dbReference>
<sequence>MTSKTRLFHLGNLTVWFSGGTPSKKNTDYWDGDIPWISASSMEGDLFSNSELKITKQGLLAGSRLAPSGSILLLVRGSTLHKKIPLGMASCDVAFNQDVKAIRVKPNLLNEKVVDERFLYYWLKANEPKLLEMVEHTGIGAGKLETKRLQEMKVELPTWDEQRRILAVASALDQRIRNNNQINQTLESMAQAIFKSWFVDFDPVRAKMAALEAGGSEEDALLAAMQAISGKDPEQLAQMAEEQPEEYAELKTTAGLFPSAMQDSELGEIPEGWYLRPFGSVLLKTIGEIGARTHLMKNTQRKSKSFAEQTYQTSTPVITAQHQFAM</sequence>
<comment type="similarity">
    <text evidence="1">Belongs to the type-I restriction system S methylase family.</text>
</comment>
<dbReference type="EMBL" id="CP028901">
    <property type="protein sequence ID" value="AWB34704.1"/>
    <property type="molecule type" value="Genomic_DNA"/>
</dbReference>
<evidence type="ECO:0000259" key="4">
    <source>
        <dbReference type="Pfam" id="PF01420"/>
    </source>
</evidence>
<dbReference type="InterPro" id="IPR000055">
    <property type="entry name" value="Restrct_endonuc_typeI_TRD"/>
</dbReference>
<dbReference type="SUPFAM" id="SSF116734">
    <property type="entry name" value="DNA methylase specificity domain"/>
    <property type="match status" value="1"/>
</dbReference>
<feature type="domain" description="Type I restriction modification DNA specificity" evidence="4">
    <location>
        <begin position="17"/>
        <end position="187"/>
    </location>
</feature>
<proteinExistence type="inferred from homology"/>
<keyword evidence="3" id="KW-0238">DNA-binding</keyword>
<dbReference type="Proteomes" id="UP000244571">
    <property type="component" value="Chromosome"/>
</dbReference>
<dbReference type="OrthoDB" id="9798929at2"/>
<dbReference type="InterPro" id="IPR052021">
    <property type="entry name" value="Type-I_RS_S_subunit"/>
</dbReference>
<dbReference type="AlphaFoldDB" id="A0A2R4XLQ6"/>
<dbReference type="PANTHER" id="PTHR30408">
    <property type="entry name" value="TYPE-1 RESTRICTION ENZYME ECOKI SPECIFICITY PROTEIN"/>
    <property type="match status" value="1"/>
</dbReference>
<evidence type="ECO:0000313" key="6">
    <source>
        <dbReference type="Proteomes" id="UP000244571"/>
    </source>
</evidence>
<dbReference type="CDD" id="cd17249">
    <property type="entry name" value="RMtype1_S_EcoR124I-TRD2-CR2_like"/>
    <property type="match status" value="1"/>
</dbReference>
<accession>A0A2R4XLQ6</accession>
<organism evidence="5 6">
    <name type="scientific">Orrella marina</name>
    <dbReference type="NCBI Taxonomy" id="2163011"/>
    <lineage>
        <taxon>Bacteria</taxon>
        <taxon>Pseudomonadati</taxon>
        <taxon>Pseudomonadota</taxon>
        <taxon>Betaproteobacteria</taxon>
        <taxon>Burkholderiales</taxon>
        <taxon>Alcaligenaceae</taxon>
        <taxon>Orrella</taxon>
    </lineage>
</organism>
<dbReference type="RefSeq" id="WP_108622116.1">
    <property type="nucleotide sequence ID" value="NZ_CP028901.1"/>
</dbReference>
<evidence type="ECO:0000256" key="3">
    <source>
        <dbReference type="ARBA" id="ARBA00023125"/>
    </source>
</evidence>
<keyword evidence="2" id="KW-0680">Restriction system</keyword>
<protein>
    <recommendedName>
        <fullName evidence="4">Type I restriction modification DNA specificity domain-containing protein</fullName>
    </recommendedName>
</protein>
<dbReference type="GO" id="GO:0009307">
    <property type="term" value="P:DNA restriction-modification system"/>
    <property type="evidence" value="ECO:0007669"/>
    <property type="project" value="UniProtKB-KW"/>
</dbReference>
<evidence type="ECO:0000256" key="1">
    <source>
        <dbReference type="ARBA" id="ARBA00010923"/>
    </source>
</evidence>
<keyword evidence="6" id="KW-1185">Reference proteome</keyword>
<dbReference type="Gene3D" id="3.90.220.20">
    <property type="entry name" value="DNA methylase specificity domains"/>
    <property type="match status" value="1"/>
</dbReference>
<reference evidence="5 6" key="1">
    <citation type="submission" date="2018-04" db="EMBL/GenBank/DDBJ databases">
        <title>Bordetella sp. HZ20 isolated from seawater.</title>
        <authorList>
            <person name="Sun C."/>
        </authorList>
    </citation>
    <scope>NUCLEOTIDE SEQUENCE [LARGE SCALE GENOMIC DNA]</scope>
    <source>
        <strain evidence="5 6">HZ20</strain>
    </source>
</reference>